<evidence type="ECO:0000313" key="2">
    <source>
        <dbReference type="Proteomes" id="UP000821853"/>
    </source>
</evidence>
<sequence length="122" mass="13627">MNDSCLEDVTDLATATRAARYTHYQGASHAHLDRIYVSAELAASFIDYAVDGVSFWDHCLVSVCVGGKKQREAKFTWDPWKMNDMLLKDDKFQATVVARKTELVNSGNENIVEDGNPLGRKS</sequence>
<comment type="caution">
    <text evidence="1">The sequence shown here is derived from an EMBL/GenBank/DDBJ whole genome shotgun (WGS) entry which is preliminary data.</text>
</comment>
<protein>
    <submittedName>
        <fullName evidence="1">Uncharacterized protein</fullName>
    </submittedName>
</protein>
<organism evidence="1 2">
    <name type="scientific">Haemaphysalis longicornis</name>
    <name type="common">Bush tick</name>
    <dbReference type="NCBI Taxonomy" id="44386"/>
    <lineage>
        <taxon>Eukaryota</taxon>
        <taxon>Metazoa</taxon>
        <taxon>Ecdysozoa</taxon>
        <taxon>Arthropoda</taxon>
        <taxon>Chelicerata</taxon>
        <taxon>Arachnida</taxon>
        <taxon>Acari</taxon>
        <taxon>Parasitiformes</taxon>
        <taxon>Ixodida</taxon>
        <taxon>Ixodoidea</taxon>
        <taxon>Ixodidae</taxon>
        <taxon>Haemaphysalinae</taxon>
        <taxon>Haemaphysalis</taxon>
    </lineage>
</organism>
<gene>
    <name evidence="1" type="ORF">HPB48_005436</name>
</gene>
<accession>A0A9J6GU91</accession>
<dbReference type="VEuPathDB" id="VectorBase:HLOH_055659"/>
<dbReference type="EMBL" id="JABSTR010000009">
    <property type="protein sequence ID" value="KAH9379093.1"/>
    <property type="molecule type" value="Genomic_DNA"/>
</dbReference>
<reference evidence="1 2" key="1">
    <citation type="journal article" date="2020" name="Cell">
        <title>Large-Scale Comparative Analyses of Tick Genomes Elucidate Their Genetic Diversity and Vector Capacities.</title>
        <authorList>
            <consortium name="Tick Genome and Microbiome Consortium (TIGMIC)"/>
            <person name="Jia N."/>
            <person name="Wang J."/>
            <person name="Shi W."/>
            <person name="Du L."/>
            <person name="Sun Y."/>
            <person name="Zhan W."/>
            <person name="Jiang J.F."/>
            <person name="Wang Q."/>
            <person name="Zhang B."/>
            <person name="Ji P."/>
            <person name="Bell-Sakyi L."/>
            <person name="Cui X.M."/>
            <person name="Yuan T.T."/>
            <person name="Jiang B.G."/>
            <person name="Yang W.F."/>
            <person name="Lam T.T."/>
            <person name="Chang Q.C."/>
            <person name="Ding S.J."/>
            <person name="Wang X.J."/>
            <person name="Zhu J.G."/>
            <person name="Ruan X.D."/>
            <person name="Zhao L."/>
            <person name="Wei J.T."/>
            <person name="Ye R.Z."/>
            <person name="Que T.C."/>
            <person name="Du C.H."/>
            <person name="Zhou Y.H."/>
            <person name="Cheng J.X."/>
            <person name="Dai P.F."/>
            <person name="Guo W.B."/>
            <person name="Han X.H."/>
            <person name="Huang E.J."/>
            <person name="Li L.F."/>
            <person name="Wei W."/>
            <person name="Gao Y.C."/>
            <person name="Liu J.Z."/>
            <person name="Shao H.Z."/>
            <person name="Wang X."/>
            <person name="Wang C.C."/>
            <person name="Yang T.C."/>
            <person name="Huo Q.B."/>
            <person name="Li W."/>
            <person name="Chen H.Y."/>
            <person name="Chen S.E."/>
            <person name="Zhou L.G."/>
            <person name="Ni X.B."/>
            <person name="Tian J.H."/>
            <person name="Sheng Y."/>
            <person name="Liu T."/>
            <person name="Pan Y.S."/>
            <person name="Xia L.Y."/>
            <person name="Li J."/>
            <person name="Zhao F."/>
            <person name="Cao W.C."/>
        </authorList>
    </citation>
    <scope>NUCLEOTIDE SEQUENCE [LARGE SCALE GENOMIC DNA]</scope>
    <source>
        <strain evidence="1">HaeL-2018</strain>
    </source>
</reference>
<evidence type="ECO:0000313" key="1">
    <source>
        <dbReference type="EMBL" id="KAH9379093.1"/>
    </source>
</evidence>
<keyword evidence="2" id="KW-1185">Reference proteome</keyword>
<proteinExistence type="predicted"/>
<dbReference type="Proteomes" id="UP000821853">
    <property type="component" value="Unassembled WGS sequence"/>
</dbReference>
<dbReference type="OrthoDB" id="6159741at2759"/>
<name>A0A9J6GU91_HAELO</name>
<dbReference type="AlphaFoldDB" id="A0A9J6GU91"/>